<dbReference type="InterPro" id="IPR001810">
    <property type="entry name" value="F-box_dom"/>
</dbReference>
<evidence type="ECO:0000259" key="1">
    <source>
        <dbReference type="Pfam" id="PF00646"/>
    </source>
</evidence>
<keyword evidence="4" id="KW-1185">Reference proteome</keyword>
<dbReference type="InterPro" id="IPR053772">
    <property type="entry name" value="At1g61320/At1g61330-like"/>
</dbReference>
<name>A0A2Z6MJ63_TRISU</name>
<dbReference type="SUPFAM" id="SSF81383">
    <property type="entry name" value="F-box domain"/>
    <property type="match status" value="1"/>
</dbReference>
<protein>
    <recommendedName>
        <fullName evidence="5">F-box domain-containing protein</fullName>
    </recommendedName>
</protein>
<dbReference type="PANTHER" id="PTHR34145">
    <property type="entry name" value="OS02G0105600 PROTEIN"/>
    <property type="match status" value="1"/>
</dbReference>
<dbReference type="OrthoDB" id="594804at2759"/>
<dbReference type="PANTHER" id="PTHR34145:SF28">
    <property type="entry name" value="F-BOX DOMAIN-CONTAINING PROTEIN"/>
    <property type="match status" value="1"/>
</dbReference>
<accession>A0A2Z6MJ63</accession>
<dbReference type="Pfam" id="PF23622">
    <property type="entry name" value="LRR_At1g61320_AtMIF1"/>
    <property type="match status" value="2"/>
</dbReference>
<dbReference type="Pfam" id="PF00646">
    <property type="entry name" value="F-box"/>
    <property type="match status" value="1"/>
</dbReference>
<dbReference type="Proteomes" id="UP000242715">
    <property type="component" value="Unassembled WGS sequence"/>
</dbReference>
<dbReference type="SUPFAM" id="SSF52058">
    <property type="entry name" value="L domain-like"/>
    <property type="match status" value="1"/>
</dbReference>
<dbReference type="EMBL" id="DF973268">
    <property type="protein sequence ID" value="GAU23390.1"/>
    <property type="molecule type" value="Genomic_DNA"/>
</dbReference>
<evidence type="ECO:0008006" key="5">
    <source>
        <dbReference type="Google" id="ProtNLM"/>
    </source>
</evidence>
<sequence length="462" mass="52622">MENRSKKIKIQLPDCILSQIYSKLGLKDLVKTSALSKLWRHEWQLRKHLNFDRHDMFDHKKVKGLPKTFALLQGFQSEYVTRLDQFMLHYQGDMIDSIRVNCPLSYEHSDVIGRLISKGIAKGAKRIELLLSYQNSFCLDLKPFEFSFDILSGTDTLTYLHLQNCYLKPPMEFSGLKNLRTLVLQLVDVTQNWLEGLLSNCIYLVNFTLDTCEINSDLKIIGPTLFRLKIINCCVKITDEKNIHIIASNLSSIEYSCNGVSVHTMNIEAHMLSKFSFRGWKIYEPVGFSGLKNVTTIVIDGVREILHPTNIVSLLFSECLQLEDVTFKNCKGIDDTNITSPNLRHLKIIDCGSTQRIDINALNLASFEYSGHTRRNISVTAPMLSRVFWNAANRVKDPHPFGPITIGQSRVAVGPKIEIAVWCIAAFLLFKYVCVTVSDALCIAKIGHNLYRCSHNLDLNMR</sequence>
<evidence type="ECO:0000313" key="4">
    <source>
        <dbReference type="Proteomes" id="UP000242715"/>
    </source>
</evidence>
<gene>
    <name evidence="3" type="ORF">TSUD_334380</name>
</gene>
<feature type="domain" description="At1g61320/AtMIF1 LRR" evidence="2">
    <location>
        <begin position="312"/>
        <end position="381"/>
    </location>
</feature>
<dbReference type="AlphaFoldDB" id="A0A2Z6MJ63"/>
<feature type="domain" description="At1g61320/AtMIF1 LRR" evidence="2">
    <location>
        <begin position="111"/>
        <end position="262"/>
    </location>
</feature>
<dbReference type="InterPro" id="IPR055357">
    <property type="entry name" value="LRR_At1g61320_AtMIF1"/>
</dbReference>
<organism evidence="3 4">
    <name type="scientific">Trifolium subterraneum</name>
    <name type="common">Subterranean clover</name>
    <dbReference type="NCBI Taxonomy" id="3900"/>
    <lineage>
        <taxon>Eukaryota</taxon>
        <taxon>Viridiplantae</taxon>
        <taxon>Streptophyta</taxon>
        <taxon>Embryophyta</taxon>
        <taxon>Tracheophyta</taxon>
        <taxon>Spermatophyta</taxon>
        <taxon>Magnoliopsida</taxon>
        <taxon>eudicotyledons</taxon>
        <taxon>Gunneridae</taxon>
        <taxon>Pentapetalae</taxon>
        <taxon>rosids</taxon>
        <taxon>fabids</taxon>
        <taxon>Fabales</taxon>
        <taxon>Fabaceae</taxon>
        <taxon>Papilionoideae</taxon>
        <taxon>50 kb inversion clade</taxon>
        <taxon>NPAAA clade</taxon>
        <taxon>Hologalegina</taxon>
        <taxon>IRL clade</taxon>
        <taxon>Trifolieae</taxon>
        <taxon>Trifolium</taxon>
    </lineage>
</organism>
<feature type="domain" description="F-box" evidence="1">
    <location>
        <begin position="11"/>
        <end position="41"/>
    </location>
</feature>
<dbReference type="InterPro" id="IPR036047">
    <property type="entry name" value="F-box-like_dom_sf"/>
</dbReference>
<evidence type="ECO:0000259" key="2">
    <source>
        <dbReference type="Pfam" id="PF23622"/>
    </source>
</evidence>
<dbReference type="Gene3D" id="3.80.10.10">
    <property type="entry name" value="Ribonuclease Inhibitor"/>
    <property type="match status" value="1"/>
</dbReference>
<evidence type="ECO:0000313" key="3">
    <source>
        <dbReference type="EMBL" id="GAU23390.1"/>
    </source>
</evidence>
<reference evidence="4" key="1">
    <citation type="journal article" date="2017" name="Front. Plant Sci.">
        <title>Climate Clever Clovers: New Paradigm to Reduce the Environmental Footprint of Ruminants by Breeding Low Methanogenic Forages Utilizing Haplotype Variation.</title>
        <authorList>
            <person name="Kaur P."/>
            <person name="Appels R."/>
            <person name="Bayer P.E."/>
            <person name="Keeble-Gagnere G."/>
            <person name="Wang J."/>
            <person name="Hirakawa H."/>
            <person name="Shirasawa K."/>
            <person name="Vercoe P."/>
            <person name="Stefanova K."/>
            <person name="Durmic Z."/>
            <person name="Nichols P."/>
            <person name="Revell C."/>
            <person name="Isobe S.N."/>
            <person name="Edwards D."/>
            <person name="Erskine W."/>
        </authorList>
    </citation>
    <scope>NUCLEOTIDE SEQUENCE [LARGE SCALE GENOMIC DNA]</scope>
    <source>
        <strain evidence="4">cv. Daliak</strain>
    </source>
</reference>
<dbReference type="InterPro" id="IPR032675">
    <property type="entry name" value="LRR_dom_sf"/>
</dbReference>
<proteinExistence type="predicted"/>